<dbReference type="EMBL" id="RSCE01000006">
    <property type="protein sequence ID" value="RSH81658.1"/>
    <property type="molecule type" value="Genomic_DNA"/>
</dbReference>
<dbReference type="AlphaFoldDB" id="A0A427XS84"/>
<dbReference type="GeneID" id="39592381"/>
<sequence>MTNPPATFRGASPDLLHSVIHSTYRLESAYALWCDSVDPDLNFVHAPPTSALATVLALRGLTLRLLLHRRVMLTGIRDHLGVRSRSTTPTGPATSLKFLEARQREINFGLSIGIIIDTAVFTIRILDSQCSEDLVLSAPWYLLFYSMNSFMSLIATFLLDLTRWATFIRQSGVTIVNSLHMVHGFVRKISNRYRRSSARQALFIIEHLLQALGLSTDPSQGVHTLANVALEGSSSNSNASGQLPQAATSFAEDMFFSNGMGRGLSDLPHLDFEELSKTLGLDSMMPMDFTDFGL</sequence>
<evidence type="ECO:0000313" key="3">
    <source>
        <dbReference type="Proteomes" id="UP000279236"/>
    </source>
</evidence>
<comment type="caution">
    <text evidence="2">The sequence shown here is derived from an EMBL/GenBank/DDBJ whole genome shotgun (WGS) entry which is preliminary data.</text>
</comment>
<evidence type="ECO:0000256" key="1">
    <source>
        <dbReference type="SAM" id="Phobius"/>
    </source>
</evidence>
<name>A0A427XS84_9TREE</name>
<reference evidence="2 3" key="1">
    <citation type="submission" date="2018-11" db="EMBL/GenBank/DDBJ databases">
        <title>Genome sequence of Apiotrichum porosum DSM 27194.</title>
        <authorList>
            <person name="Aliyu H."/>
            <person name="Gorte O."/>
            <person name="Ochsenreither K."/>
        </authorList>
    </citation>
    <scope>NUCLEOTIDE SEQUENCE [LARGE SCALE GENOMIC DNA]</scope>
    <source>
        <strain evidence="2 3">DSM 27194</strain>
    </source>
</reference>
<dbReference type="RefSeq" id="XP_028476113.1">
    <property type="nucleotide sequence ID" value="XM_028623180.1"/>
</dbReference>
<dbReference type="OrthoDB" id="39175at2759"/>
<keyword evidence="1" id="KW-1133">Transmembrane helix</keyword>
<proteinExistence type="predicted"/>
<keyword evidence="1" id="KW-0472">Membrane</keyword>
<feature type="transmembrane region" description="Helical" evidence="1">
    <location>
        <begin position="138"/>
        <end position="159"/>
    </location>
</feature>
<protein>
    <recommendedName>
        <fullName evidence="4">Transcription factor domain-containing protein</fullName>
    </recommendedName>
</protein>
<feature type="transmembrane region" description="Helical" evidence="1">
    <location>
        <begin position="106"/>
        <end position="126"/>
    </location>
</feature>
<dbReference type="Proteomes" id="UP000279236">
    <property type="component" value="Unassembled WGS sequence"/>
</dbReference>
<keyword evidence="1" id="KW-0812">Transmembrane</keyword>
<evidence type="ECO:0008006" key="4">
    <source>
        <dbReference type="Google" id="ProtNLM"/>
    </source>
</evidence>
<organism evidence="2 3">
    <name type="scientific">Apiotrichum porosum</name>
    <dbReference type="NCBI Taxonomy" id="105984"/>
    <lineage>
        <taxon>Eukaryota</taxon>
        <taxon>Fungi</taxon>
        <taxon>Dikarya</taxon>
        <taxon>Basidiomycota</taxon>
        <taxon>Agaricomycotina</taxon>
        <taxon>Tremellomycetes</taxon>
        <taxon>Trichosporonales</taxon>
        <taxon>Trichosporonaceae</taxon>
        <taxon>Apiotrichum</taxon>
    </lineage>
</organism>
<evidence type="ECO:0000313" key="2">
    <source>
        <dbReference type="EMBL" id="RSH81658.1"/>
    </source>
</evidence>
<dbReference type="STRING" id="105984.A0A427XS84"/>
<gene>
    <name evidence="2" type="ORF">EHS24_007838</name>
</gene>
<keyword evidence="3" id="KW-1185">Reference proteome</keyword>
<accession>A0A427XS84</accession>